<protein>
    <recommendedName>
        <fullName evidence="3 7">Protein SprT</fullName>
    </recommendedName>
</protein>
<gene>
    <name evidence="7" type="primary">sprT</name>
    <name evidence="9" type="ORF">ACFSAV_11155</name>
</gene>
<accession>A0ABW4NYD8</accession>
<evidence type="ECO:0000256" key="5">
    <source>
        <dbReference type="ARBA" id="ARBA00022723"/>
    </source>
</evidence>
<dbReference type="Proteomes" id="UP001597420">
    <property type="component" value="Unassembled WGS sequence"/>
</dbReference>
<name>A0ABW4NYD8_9PAST</name>
<dbReference type="PANTHER" id="PTHR38773">
    <property type="entry name" value="PROTEIN SPRT"/>
    <property type="match status" value="1"/>
</dbReference>
<comment type="cofactor">
    <cofactor evidence="7">
        <name>Zn(2+)</name>
        <dbReference type="ChEBI" id="CHEBI:29105"/>
    </cofactor>
    <text evidence="7">Binds 1 zinc ion.</text>
</comment>
<keyword evidence="10" id="KW-1185">Reference proteome</keyword>
<comment type="caution">
    <text evidence="9">The sequence shown here is derived from an EMBL/GenBank/DDBJ whole genome shotgun (WGS) entry which is preliminary data.</text>
</comment>
<dbReference type="NCBIfam" id="NF003421">
    <property type="entry name" value="PRK04860.1"/>
    <property type="match status" value="1"/>
</dbReference>
<keyword evidence="9" id="KW-0482">Metalloprotease</keyword>
<evidence type="ECO:0000256" key="7">
    <source>
        <dbReference type="HAMAP-Rule" id="MF_00746"/>
    </source>
</evidence>
<evidence type="ECO:0000259" key="8">
    <source>
        <dbReference type="SMART" id="SM00731"/>
    </source>
</evidence>
<dbReference type="GO" id="GO:0008237">
    <property type="term" value="F:metallopeptidase activity"/>
    <property type="evidence" value="ECO:0007669"/>
    <property type="project" value="UniProtKB-KW"/>
</dbReference>
<dbReference type="InterPro" id="IPR006640">
    <property type="entry name" value="SprT-like_domain"/>
</dbReference>
<evidence type="ECO:0000256" key="6">
    <source>
        <dbReference type="ARBA" id="ARBA00022833"/>
    </source>
</evidence>
<evidence type="ECO:0000256" key="3">
    <source>
        <dbReference type="ARBA" id="ARBA00020082"/>
    </source>
</evidence>
<evidence type="ECO:0000256" key="1">
    <source>
        <dbReference type="ARBA" id="ARBA00004496"/>
    </source>
</evidence>
<keyword evidence="9" id="KW-0378">Hydrolase</keyword>
<evidence type="ECO:0000256" key="2">
    <source>
        <dbReference type="ARBA" id="ARBA00006591"/>
    </source>
</evidence>
<feature type="domain" description="SprT-like" evidence="8">
    <location>
        <begin position="16"/>
        <end position="165"/>
    </location>
</feature>
<sequence length="169" mass="19937">MQQDTQFRHLKMQVQRKLIHCLQLAEIHFKCTFSVPVVTYQIRGVKAGVAYLQRNEIRLNPILLLENREEFIAQVVPHELAHLIVYQVFGRVQPHGKEWREVMAVVFDLEPKVYHQFDITGVKGNTVTYHCACREHHLTMRRHHNVQNKKAVYLCKDCKSRLNLKLDSI</sequence>
<dbReference type="Pfam" id="PF10263">
    <property type="entry name" value="SprT-like"/>
    <property type="match status" value="1"/>
</dbReference>
<comment type="similarity">
    <text evidence="2 7">Belongs to the SprT family.</text>
</comment>
<evidence type="ECO:0000256" key="4">
    <source>
        <dbReference type="ARBA" id="ARBA00022490"/>
    </source>
</evidence>
<dbReference type="InterPro" id="IPR023483">
    <property type="entry name" value="Uncharacterised_SprT"/>
</dbReference>
<dbReference type="HAMAP" id="MF_00746">
    <property type="entry name" value="SprT"/>
    <property type="match status" value="1"/>
</dbReference>
<comment type="subcellular location">
    <subcellularLocation>
        <location evidence="1 7">Cytoplasm</location>
    </subcellularLocation>
</comment>
<dbReference type="SMART" id="SM00731">
    <property type="entry name" value="SprT"/>
    <property type="match status" value="1"/>
</dbReference>
<dbReference type="PANTHER" id="PTHR38773:SF1">
    <property type="entry name" value="PROTEIN SPRT"/>
    <property type="match status" value="1"/>
</dbReference>
<dbReference type="RefSeq" id="WP_379099670.1">
    <property type="nucleotide sequence ID" value="NZ_JBHUFP010000025.1"/>
</dbReference>
<evidence type="ECO:0000313" key="9">
    <source>
        <dbReference type="EMBL" id="MFD1806916.1"/>
    </source>
</evidence>
<feature type="binding site" evidence="7">
    <location>
        <position position="82"/>
    </location>
    <ligand>
        <name>Zn(2+)</name>
        <dbReference type="ChEBI" id="CHEBI:29105"/>
    </ligand>
</feature>
<keyword evidence="6 7" id="KW-0862">Zinc</keyword>
<keyword evidence="4 7" id="KW-0963">Cytoplasm</keyword>
<dbReference type="EMBL" id="JBHUFP010000025">
    <property type="protein sequence ID" value="MFD1806916.1"/>
    <property type="molecule type" value="Genomic_DNA"/>
</dbReference>
<keyword evidence="9" id="KW-0645">Protease</keyword>
<organism evidence="9 10">
    <name type="scientific">Pasteurella oralis</name>
    <dbReference type="NCBI Taxonomy" id="1071947"/>
    <lineage>
        <taxon>Bacteria</taxon>
        <taxon>Pseudomonadati</taxon>
        <taxon>Pseudomonadota</taxon>
        <taxon>Gammaproteobacteria</taxon>
        <taxon>Pasteurellales</taxon>
        <taxon>Pasteurellaceae</taxon>
        <taxon>Pasteurella</taxon>
    </lineage>
</organism>
<evidence type="ECO:0000313" key="10">
    <source>
        <dbReference type="Proteomes" id="UP001597420"/>
    </source>
</evidence>
<proteinExistence type="inferred from homology"/>
<keyword evidence="5 7" id="KW-0479">Metal-binding</keyword>
<feature type="active site" evidence="7">
    <location>
        <position position="79"/>
    </location>
</feature>
<feature type="binding site" evidence="7">
    <location>
        <position position="78"/>
    </location>
    <ligand>
        <name>Zn(2+)</name>
        <dbReference type="ChEBI" id="CHEBI:29105"/>
    </ligand>
</feature>
<reference evidence="10" key="1">
    <citation type="journal article" date="2019" name="Int. J. Syst. Evol. Microbiol.">
        <title>The Global Catalogue of Microorganisms (GCM) 10K type strain sequencing project: providing services to taxonomists for standard genome sequencing and annotation.</title>
        <authorList>
            <consortium name="The Broad Institute Genomics Platform"/>
            <consortium name="The Broad Institute Genome Sequencing Center for Infectious Disease"/>
            <person name="Wu L."/>
            <person name="Ma J."/>
        </authorList>
    </citation>
    <scope>NUCLEOTIDE SEQUENCE [LARGE SCALE GENOMIC DNA]</scope>
    <source>
        <strain evidence="10">CCM 7950</strain>
    </source>
</reference>